<proteinExistence type="inferred from homology"/>
<evidence type="ECO:0000313" key="11">
    <source>
        <dbReference type="Proteomes" id="UP000199474"/>
    </source>
</evidence>
<evidence type="ECO:0000313" key="10">
    <source>
        <dbReference type="EMBL" id="SFE21441.1"/>
    </source>
</evidence>
<evidence type="ECO:0000256" key="1">
    <source>
        <dbReference type="ARBA" id="ARBA00010716"/>
    </source>
</evidence>
<dbReference type="AlphaFoldDB" id="A0A1I1YPI9"/>
<evidence type="ECO:0000256" key="7">
    <source>
        <dbReference type="PIRSR" id="PIRSR038994-2"/>
    </source>
</evidence>
<dbReference type="GO" id="GO:0008448">
    <property type="term" value="F:N-acetylglucosamine-6-phosphate deacetylase activity"/>
    <property type="evidence" value="ECO:0007669"/>
    <property type="project" value="InterPro"/>
</dbReference>
<dbReference type="Proteomes" id="UP000199474">
    <property type="component" value="Unassembled WGS sequence"/>
</dbReference>
<keyword evidence="2 8" id="KW-0479">Metal-binding</keyword>
<dbReference type="SUPFAM" id="SSF51556">
    <property type="entry name" value="Metallo-dependent hydrolases"/>
    <property type="match status" value="1"/>
</dbReference>
<dbReference type="GO" id="GO:0046872">
    <property type="term" value="F:metal ion binding"/>
    <property type="evidence" value="ECO:0007669"/>
    <property type="project" value="UniProtKB-KW"/>
</dbReference>
<feature type="binding site" evidence="8">
    <location>
        <position position="224"/>
    </location>
    <ligand>
        <name>Zn(2+)</name>
        <dbReference type="ChEBI" id="CHEBI:29105"/>
    </ligand>
</feature>
<accession>A0A1I1YPI9</accession>
<evidence type="ECO:0000259" key="9">
    <source>
        <dbReference type="Pfam" id="PF01979"/>
    </source>
</evidence>
<feature type="binding site" evidence="7">
    <location>
        <begin position="227"/>
        <end position="228"/>
    </location>
    <ligand>
        <name>substrate</name>
    </ligand>
</feature>
<dbReference type="STRING" id="640948.SAMN05216238_11040"/>
<dbReference type="PANTHER" id="PTHR11113">
    <property type="entry name" value="N-ACETYLGLUCOSAMINE-6-PHOSPHATE DEACETYLASE"/>
    <property type="match status" value="1"/>
</dbReference>
<dbReference type="Gene3D" id="3.20.20.140">
    <property type="entry name" value="Metal-dependent hydrolases"/>
    <property type="match status" value="1"/>
</dbReference>
<evidence type="ECO:0000256" key="2">
    <source>
        <dbReference type="ARBA" id="ARBA00022723"/>
    </source>
</evidence>
<dbReference type="InterPro" id="IPR011059">
    <property type="entry name" value="Metal-dep_hydrolase_composite"/>
</dbReference>
<feature type="domain" description="Amidohydrolase-related" evidence="9">
    <location>
        <begin position="53"/>
        <end position="392"/>
    </location>
</feature>
<gene>
    <name evidence="10" type="ORF">SAMN05216238_11040</name>
</gene>
<sequence>MYKQKREEASEISNQIEGIHYKTNEPINVYIENGKIKEIKKLYSNRNTKELDIIAPGLIDLQINGFKGIDFNNDPLKLIEWETVTKELSKHGLTSFYPTIITNSFENLQKIFQLNYEYLSKRFENSNLIQGFHLEGPYISKEDGPRGAHNINYVRSPNLIEFKKLQETSGNLIKILTISPEWSTSNDFIKEVTKTGTKIALGHTSASENQINQAIQSGALFSTHLGNGTHTTLPRHNNYLWDQLAAEELSASVVADGHHLPLNLLKIFNKVKKEKMFLVSDSVALAGLEPGEYETFVGGKVRLTHERKLHLHDNSNILAGSAKSLIEGVSHLVNNHICSLAEALDKASVIPASIMNLPQKYGVTEGSPADLIQIRDVNGIIQITKTIKKGQVIYEGS</sequence>
<feature type="active site" description="Proton donor/acceptor" evidence="6">
    <location>
        <position position="281"/>
    </location>
</feature>
<evidence type="ECO:0000256" key="4">
    <source>
        <dbReference type="ARBA" id="ARBA00023277"/>
    </source>
</evidence>
<feature type="binding site" evidence="7">
    <location>
        <position position="148"/>
    </location>
    <ligand>
        <name>substrate</name>
    </ligand>
</feature>
<dbReference type="InterPro" id="IPR003764">
    <property type="entry name" value="GlcNAc_6-P_deAcase"/>
</dbReference>
<dbReference type="EMBL" id="FOMR01000010">
    <property type="protein sequence ID" value="SFE21441.1"/>
    <property type="molecule type" value="Genomic_DNA"/>
</dbReference>
<dbReference type="PANTHER" id="PTHR11113:SF14">
    <property type="entry name" value="N-ACETYLGLUCOSAMINE-6-PHOSPHATE DEACETYLASE"/>
    <property type="match status" value="1"/>
</dbReference>
<evidence type="ECO:0000256" key="5">
    <source>
        <dbReference type="PIRNR" id="PIRNR038994"/>
    </source>
</evidence>
<dbReference type="InterPro" id="IPR032466">
    <property type="entry name" value="Metal_Hydrolase"/>
</dbReference>
<keyword evidence="4 5" id="KW-0119">Carbohydrate metabolism</keyword>
<feature type="binding site" evidence="8">
    <location>
        <position position="135"/>
    </location>
    <ligand>
        <name>Zn(2+)</name>
        <dbReference type="ChEBI" id="CHEBI:29105"/>
    </ligand>
</feature>
<dbReference type="GO" id="GO:0006046">
    <property type="term" value="P:N-acetylglucosamine catabolic process"/>
    <property type="evidence" value="ECO:0007669"/>
    <property type="project" value="TreeGrafter"/>
</dbReference>
<keyword evidence="11" id="KW-1185">Reference proteome</keyword>
<protein>
    <submittedName>
        <fullName evidence="10">N-acetylglucosamine-6-phosphate deacetylase</fullName>
    </submittedName>
</protein>
<comment type="similarity">
    <text evidence="1 5">Belongs to the metallo-dependent hydrolases superfamily. NagA family.</text>
</comment>
<comment type="cofactor">
    <cofactor evidence="8">
        <name>a divalent metal cation</name>
        <dbReference type="ChEBI" id="CHEBI:60240"/>
    </cofactor>
    <text evidence="8">Binds 1 divalent metal cation per subunit.</text>
</comment>
<dbReference type="InterPro" id="IPR006680">
    <property type="entry name" value="Amidohydro-rel"/>
</dbReference>
<evidence type="ECO:0000256" key="3">
    <source>
        <dbReference type="ARBA" id="ARBA00022801"/>
    </source>
</evidence>
<keyword evidence="3 5" id="KW-0378">Hydrolase</keyword>
<dbReference type="Pfam" id="PF01979">
    <property type="entry name" value="Amidohydro_1"/>
    <property type="match status" value="1"/>
</dbReference>
<evidence type="ECO:0000256" key="6">
    <source>
        <dbReference type="PIRSR" id="PIRSR038994-1"/>
    </source>
</evidence>
<feature type="binding site" evidence="7">
    <location>
        <position position="259"/>
    </location>
    <ligand>
        <name>substrate</name>
    </ligand>
</feature>
<name>A0A1I1YPI9_9BACI</name>
<feature type="binding site" evidence="7">
    <location>
        <begin position="318"/>
        <end position="320"/>
    </location>
    <ligand>
        <name>substrate</name>
    </ligand>
</feature>
<feature type="binding site" evidence="7">
    <location>
        <position position="235"/>
    </location>
    <ligand>
        <name>substrate</name>
    </ligand>
</feature>
<feature type="binding site" evidence="8">
    <location>
        <position position="203"/>
    </location>
    <ligand>
        <name>Zn(2+)</name>
        <dbReference type="ChEBI" id="CHEBI:29105"/>
    </ligand>
</feature>
<dbReference type="RefSeq" id="WP_090086367.1">
    <property type="nucleotide sequence ID" value="NZ_FOMR01000010.1"/>
</dbReference>
<dbReference type="OrthoDB" id="9776488at2"/>
<organism evidence="10 11">
    <name type="scientific">Lentibacillus persicus</name>
    <dbReference type="NCBI Taxonomy" id="640948"/>
    <lineage>
        <taxon>Bacteria</taxon>
        <taxon>Bacillati</taxon>
        <taxon>Bacillota</taxon>
        <taxon>Bacilli</taxon>
        <taxon>Bacillales</taxon>
        <taxon>Bacillaceae</taxon>
        <taxon>Lentibacillus</taxon>
    </lineage>
</organism>
<reference evidence="11" key="1">
    <citation type="submission" date="2016-10" db="EMBL/GenBank/DDBJ databases">
        <authorList>
            <person name="Varghese N."/>
            <person name="Submissions S."/>
        </authorList>
    </citation>
    <scope>NUCLEOTIDE SEQUENCE [LARGE SCALE GENOMIC DNA]</scope>
    <source>
        <strain evidence="11">DSM 22530</strain>
    </source>
</reference>
<evidence type="ECO:0000256" key="8">
    <source>
        <dbReference type="PIRSR" id="PIRSR038994-3"/>
    </source>
</evidence>
<dbReference type="Gene3D" id="2.30.40.10">
    <property type="entry name" value="Urease, subunit C, domain 1"/>
    <property type="match status" value="1"/>
</dbReference>
<dbReference type="PIRSF" id="PIRSF038994">
    <property type="entry name" value="NagA"/>
    <property type="match status" value="1"/>
</dbReference>